<organism evidence="2 3">
    <name type="scientific">Bowmanella denitrificans</name>
    <dbReference type="NCBI Taxonomy" id="366582"/>
    <lineage>
        <taxon>Bacteria</taxon>
        <taxon>Pseudomonadati</taxon>
        <taxon>Pseudomonadota</taxon>
        <taxon>Gammaproteobacteria</taxon>
        <taxon>Alteromonadales</taxon>
        <taxon>Alteromonadaceae</taxon>
        <taxon>Bowmanella</taxon>
    </lineage>
</organism>
<feature type="chain" id="PRO_5047474344" evidence="1">
    <location>
        <begin position="18"/>
        <end position="171"/>
    </location>
</feature>
<name>A0ABN0WWG5_9ALTE</name>
<keyword evidence="3" id="KW-1185">Reference proteome</keyword>
<evidence type="ECO:0000256" key="1">
    <source>
        <dbReference type="SAM" id="SignalP"/>
    </source>
</evidence>
<dbReference type="RefSeq" id="WP_343842713.1">
    <property type="nucleotide sequence ID" value="NZ_BAAAEI010000006.1"/>
</dbReference>
<dbReference type="Pfam" id="PF05573">
    <property type="entry name" value="NosL"/>
    <property type="match status" value="1"/>
</dbReference>
<sequence length="171" mass="18878">MRIIYLACLLMTLSLLGCEGQRQQEQVLQPVAFHSGDECHVCGMAITRFPGPKGEALGGQPQGVKKFCSAAEMLSWYRQPENRQANFSLYVHDMGKSEWDMPDDAHLTDAKVAFYVPAPTLHGAMGMPLASFADRQAAQAFATQQNTQVLTLEQAGDFLEQQQHAGHHGHH</sequence>
<gene>
    <name evidence="2" type="ORF">GCM10009092_11030</name>
</gene>
<dbReference type="SUPFAM" id="SSF160387">
    <property type="entry name" value="NosL/MerB-like"/>
    <property type="match status" value="1"/>
</dbReference>
<comment type="caution">
    <text evidence="2">The sequence shown here is derived from an EMBL/GenBank/DDBJ whole genome shotgun (WGS) entry which is preliminary data.</text>
</comment>
<dbReference type="PROSITE" id="PS51257">
    <property type="entry name" value="PROKAR_LIPOPROTEIN"/>
    <property type="match status" value="1"/>
</dbReference>
<reference evidence="2 3" key="1">
    <citation type="journal article" date="2019" name="Int. J. Syst. Evol. Microbiol.">
        <title>The Global Catalogue of Microorganisms (GCM) 10K type strain sequencing project: providing services to taxonomists for standard genome sequencing and annotation.</title>
        <authorList>
            <consortium name="The Broad Institute Genomics Platform"/>
            <consortium name="The Broad Institute Genome Sequencing Center for Infectious Disease"/>
            <person name="Wu L."/>
            <person name="Ma J."/>
        </authorList>
    </citation>
    <scope>NUCLEOTIDE SEQUENCE [LARGE SCALE GENOMIC DNA]</scope>
    <source>
        <strain evidence="2 3">JCM 13378</strain>
    </source>
</reference>
<dbReference type="Gene3D" id="3.30.70.2050">
    <property type="match status" value="1"/>
</dbReference>
<dbReference type="Proteomes" id="UP001501757">
    <property type="component" value="Unassembled WGS sequence"/>
</dbReference>
<protein>
    <submittedName>
        <fullName evidence="2">Nitrous oxide reductase accessory protein NosL</fullName>
    </submittedName>
</protein>
<accession>A0ABN0WWG5</accession>
<dbReference type="Gene3D" id="3.30.70.2060">
    <property type="match status" value="1"/>
</dbReference>
<proteinExistence type="predicted"/>
<evidence type="ECO:0000313" key="3">
    <source>
        <dbReference type="Proteomes" id="UP001501757"/>
    </source>
</evidence>
<dbReference type="PANTHER" id="PTHR41247">
    <property type="entry name" value="HTH-TYPE TRANSCRIPTIONAL REPRESSOR YCNK"/>
    <property type="match status" value="1"/>
</dbReference>
<dbReference type="PANTHER" id="PTHR41247:SF1">
    <property type="entry name" value="HTH-TYPE TRANSCRIPTIONAL REPRESSOR YCNK"/>
    <property type="match status" value="1"/>
</dbReference>
<feature type="signal peptide" evidence="1">
    <location>
        <begin position="1"/>
        <end position="17"/>
    </location>
</feature>
<dbReference type="InterPro" id="IPR008719">
    <property type="entry name" value="N2O_reductase_NosL"/>
</dbReference>
<dbReference type="EMBL" id="BAAAEI010000006">
    <property type="protein sequence ID" value="GAA0348435.1"/>
    <property type="molecule type" value="Genomic_DNA"/>
</dbReference>
<evidence type="ECO:0000313" key="2">
    <source>
        <dbReference type="EMBL" id="GAA0348435.1"/>
    </source>
</evidence>
<keyword evidence="1" id="KW-0732">Signal</keyword>